<proteinExistence type="predicted"/>
<sequence>MINMGHKKTIDYWRHPTKREIKFGEGAIHWLTVDIEKVQKSDGSLKKWFIHTDGLRYNRP</sequence>
<comment type="caution">
    <text evidence="1">The sequence shown here is derived from an EMBL/GenBank/DDBJ whole genome shotgun (WGS) entry which is preliminary data.</text>
</comment>
<protein>
    <submittedName>
        <fullName evidence="1">Uncharacterized protein</fullName>
    </submittedName>
</protein>
<accession>A0A415FPJ6</accession>
<evidence type="ECO:0000313" key="2">
    <source>
        <dbReference type="Proteomes" id="UP000285503"/>
    </source>
</evidence>
<name>A0A415FPJ6_9BACE</name>
<dbReference type="AlphaFoldDB" id="A0A415FPJ6"/>
<organism evidence="1 2">
    <name type="scientific">Bacteroides xylanisolvens</name>
    <dbReference type="NCBI Taxonomy" id="371601"/>
    <lineage>
        <taxon>Bacteria</taxon>
        <taxon>Pseudomonadati</taxon>
        <taxon>Bacteroidota</taxon>
        <taxon>Bacteroidia</taxon>
        <taxon>Bacteroidales</taxon>
        <taxon>Bacteroidaceae</taxon>
        <taxon>Bacteroides</taxon>
    </lineage>
</organism>
<dbReference type="EMBL" id="QRNE01000079">
    <property type="protein sequence ID" value="RHK24800.1"/>
    <property type="molecule type" value="Genomic_DNA"/>
</dbReference>
<dbReference type="Proteomes" id="UP000285503">
    <property type="component" value="Unassembled WGS sequence"/>
</dbReference>
<gene>
    <name evidence="1" type="ORF">DW075_14435</name>
</gene>
<evidence type="ECO:0000313" key="1">
    <source>
        <dbReference type="EMBL" id="RHK24800.1"/>
    </source>
</evidence>
<reference evidence="1 2" key="1">
    <citation type="submission" date="2018-08" db="EMBL/GenBank/DDBJ databases">
        <title>A genome reference for cultivated species of the human gut microbiota.</title>
        <authorList>
            <person name="Zou Y."/>
            <person name="Xue W."/>
            <person name="Luo G."/>
        </authorList>
    </citation>
    <scope>NUCLEOTIDE SEQUENCE [LARGE SCALE GENOMIC DNA]</scope>
    <source>
        <strain evidence="1 2">AF46-11NS</strain>
    </source>
</reference>